<feature type="chain" id="PRO_5047484404" evidence="1">
    <location>
        <begin position="21"/>
        <end position="359"/>
    </location>
</feature>
<feature type="signal peptide" evidence="1">
    <location>
        <begin position="1"/>
        <end position="20"/>
    </location>
</feature>
<protein>
    <submittedName>
        <fullName evidence="2">Uncharacterized protein</fullName>
    </submittedName>
</protein>
<proteinExistence type="predicted"/>
<accession>A0ABR1CF18</accession>
<dbReference type="Proteomes" id="UP001303046">
    <property type="component" value="Unassembled WGS sequence"/>
</dbReference>
<name>A0ABR1CF18_NECAM</name>
<sequence length="359" mass="40149">MSTRLSFLFFGIVVIPTAKHYKEMKQKSRGHAELNHGPLDLQSNALPLSYTPSSPLSMSTRLSFLFFGIVVIPTAKHYKEMKQKSRGHAELNHGPLDLQSNALPLSYTPSSPLSLSTYLSFYSYIEVIPIAMYYKEMKQKSSGHAELNHGPLDLQSNALPLSYTPSSPLSMSTRLSFLFFGIVVIPTAKHYKEMKQKSRGHAELNHGPLDLQSNALPLSYTPSSPLSMSTRLSFLFFGIVVIPTAKHYKEMKQKSRGHAELNHGPLDLQSNALPLSYTTSSPLSMSTYLSLYSYIEEVIPIAKHYKEMKQKSRGHAELNHGPLDLQSNALPLSYTPSSPLSMSTYLSLLFIHRRSDSHC</sequence>
<keyword evidence="1" id="KW-0732">Signal</keyword>
<dbReference type="EMBL" id="JAVFWL010000002">
    <property type="protein sequence ID" value="KAK6736709.1"/>
    <property type="molecule type" value="Genomic_DNA"/>
</dbReference>
<reference evidence="2 3" key="1">
    <citation type="submission" date="2023-08" db="EMBL/GenBank/DDBJ databases">
        <title>A Necator americanus chromosomal reference genome.</title>
        <authorList>
            <person name="Ilik V."/>
            <person name="Petrzelkova K.J."/>
            <person name="Pardy F."/>
            <person name="Fuh T."/>
            <person name="Niatou-Singa F.S."/>
            <person name="Gouil Q."/>
            <person name="Baker L."/>
            <person name="Ritchie M.E."/>
            <person name="Jex A.R."/>
            <person name="Gazzola D."/>
            <person name="Li H."/>
            <person name="Toshio Fujiwara R."/>
            <person name="Zhan B."/>
            <person name="Aroian R.V."/>
            <person name="Pafco B."/>
            <person name="Schwarz E.M."/>
        </authorList>
    </citation>
    <scope>NUCLEOTIDE SEQUENCE [LARGE SCALE GENOMIC DNA]</scope>
    <source>
        <strain evidence="2 3">Aroian</strain>
        <tissue evidence="2">Whole animal</tissue>
    </source>
</reference>
<organism evidence="2 3">
    <name type="scientific">Necator americanus</name>
    <name type="common">Human hookworm</name>
    <dbReference type="NCBI Taxonomy" id="51031"/>
    <lineage>
        <taxon>Eukaryota</taxon>
        <taxon>Metazoa</taxon>
        <taxon>Ecdysozoa</taxon>
        <taxon>Nematoda</taxon>
        <taxon>Chromadorea</taxon>
        <taxon>Rhabditida</taxon>
        <taxon>Rhabditina</taxon>
        <taxon>Rhabditomorpha</taxon>
        <taxon>Strongyloidea</taxon>
        <taxon>Ancylostomatidae</taxon>
        <taxon>Bunostominae</taxon>
        <taxon>Necator</taxon>
    </lineage>
</organism>
<evidence type="ECO:0000256" key="1">
    <source>
        <dbReference type="SAM" id="SignalP"/>
    </source>
</evidence>
<keyword evidence="3" id="KW-1185">Reference proteome</keyword>
<gene>
    <name evidence="2" type="primary">Necator_chrII.g7212</name>
    <name evidence="2" type="ORF">RB195_019419</name>
</gene>
<evidence type="ECO:0000313" key="3">
    <source>
        <dbReference type="Proteomes" id="UP001303046"/>
    </source>
</evidence>
<evidence type="ECO:0000313" key="2">
    <source>
        <dbReference type="EMBL" id="KAK6736709.1"/>
    </source>
</evidence>
<comment type="caution">
    <text evidence="2">The sequence shown here is derived from an EMBL/GenBank/DDBJ whole genome shotgun (WGS) entry which is preliminary data.</text>
</comment>